<gene>
    <name evidence="2" type="ORF">EV420DRAFT_1545106</name>
</gene>
<feature type="transmembrane region" description="Helical" evidence="1">
    <location>
        <begin position="23"/>
        <end position="44"/>
    </location>
</feature>
<organism evidence="2 3">
    <name type="scientific">Armillaria tabescens</name>
    <name type="common">Ringless honey mushroom</name>
    <name type="synonym">Agaricus tabescens</name>
    <dbReference type="NCBI Taxonomy" id="1929756"/>
    <lineage>
        <taxon>Eukaryota</taxon>
        <taxon>Fungi</taxon>
        <taxon>Dikarya</taxon>
        <taxon>Basidiomycota</taxon>
        <taxon>Agaricomycotina</taxon>
        <taxon>Agaricomycetes</taxon>
        <taxon>Agaricomycetidae</taxon>
        <taxon>Agaricales</taxon>
        <taxon>Marasmiineae</taxon>
        <taxon>Physalacriaceae</taxon>
        <taxon>Desarmillaria</taxon>
    </lineage>
</organism>
<proteinExistence type="predicted"/>
<protein>
    <submittedName>
        <fullName evidence="2">Uncharacterized protein</fullName>
    </submittedName>
</protein>
<sequence>MCVSLCGESFTYFTDSNPQNRGLSTSGVGFKVTMAFLVFVLFVFTPRAGETFHDKACFLFSSHSLRISTFSISGSIFSSISLSLTIL</sequence>
<comment type="caution">
    <text evidence="2">The sequence shown here is derived from an EMBL/GenBank/DDBJ whole genome shotgun (WGS) entry which is preliminary data.</text>
</comment>
<keyword evidence="1" id="KW-1133">Transmembrane helix</keyword>
<accession>A0AA39KEJ7</accession>
<feature type="transmembrane region" description="Helical" evidence="1">
    <location>
        <begin position="65"/>
        <end position="86"/>
    </location>
</feature>
<dbReference type="Proteomes" id="UP001175211">
    <property type="component" value="Unassembled WGS sequence"/>
</dbReference>
<keyword evidence="1" id="KW-0472">Membrane</keyword>
<dbReference type="GeneID" id="85356806"/>
<keyword evidence="3" id="KW-1185">Reference proteome</keyword>
<name>A0AA39KEJ7_ARMTA</name>
<reference evidence="2" key="1">
    <citation type="submission" date="2023-06" db="EMBL/GenBank/DDBJ databases">
        <authorList>
            <consortium name="Lawrence Berkeley National Laboratory"/>
            <person name="Ahrendt S."/>
            <person name="Sahu N."/>
            <person name="Indic B."/>
            <person name="Wong-Bajracharya J."/>
            <person name="Merenyi Z."/>
            <person name="Ke H.-M."/>
            <person name="Monk M."/>
            <person name="Kocsube S."/>
            <person name="Drula E."/>
            <person name="Lipzen A."/>
            <person name="Balint B."/>
            <person name="Henrissat B."/>
            <person name="Andreopoulos B."/>
            <person name="Martin F.M."/>
            <person name="Harder C.B."/>
            <person name="Rigling D."/>
            <person name="Ford K.L."/>
            <person name="Foster G.D."/>
            <person name="Pangilinan J."/>
            <person name="Papanicolaou A."/>
            <person name="Barry K."/>
            <person name="LaButti K."/>
            <person name="Viragh M."/>
            <person name="Koriabine M."/>
            <person name="Yan M."/>
            <person name="Riley R."/>
            <person name="Champramary S."/>
            <person name="Plett K.L."/>
            <person name="Tsai I.J."/>
            <person name="Slot J."/>
            <person name="Sipos G."/>
            <person name="Plett J."/>
            <person name="Nagy L.G."/>
            <person name="Grigoriev I.V."/>
        </authorList>
    </citation>
    <scope>NUCLEOTIDE SEQUENCE</scope>
    <source>
        <strain evidence="2">CCBAS 213</strain>
    </source>
</reference>
<evidence type="ECO:0000313" key="2">
    <source>
        <dbReference type="EMBL" id="KAK0458349.1"/>
    </source>
</evidence>
<evidence type="ECO:0000313" key="3">
    <source>
        <dbReference type="Proteomes" id="UP001175211"/>
    </source>
</evidence>
<dbReference type="RefSeq" id="XP_060330637.1">
    <property type="nucleotide sequence ID" value="XM_060473258.1"/>
</dbReference>
<dbReference type="EMBL" id="JAUEPS010000018">
    <property type="protein sequence ID" value="KAK0458349.1"/>
    <property type="molecule type" value="Genomic_DNA"/>
</dbReference>
<keyword evidence="1" id="KW-0812">Transmembrane</keyword>
<dbReference type="AlphaFoldDB" id="A0AA39KEJ7"/>
<evidence type="ECO:0000256" key="1">
    <source>
        <dbReference type="SAM" id="Phobius"/>
    </source>
</evidence>